<dbReference type="GO" id="GO:0005886">
    <property type="term" value="C:plasma membrane"/>
    <property type="evidence" value="ECO:0007669"/>
    <property type="project" value="UniProtKB-SubCell"/>
</dbReference>
<evidence type="ECO:0000313" key="10">
    <source>
        <dbReference type="EMBL" id="HGW29668.1"/>
    </source>
</evidence>
<evidence type="ECO:0000259" key="9">
    <source>
        <dbReference type="Pfam" id="PF06750"/>
    </source>
</evidence>
<keyword evidence="4 7" id="KW-0812">Transmembrane</keyword>
<dbReference type="GO" id="GO:0006465">
    <property type="term" value="P:signal peptide processing"/>
    <property type="evidence" value="ECO:0007669"/>
    <property type="project" value="TreeGrafter"/>
</dbReference>
<accession>A0A7C4TKG9</accession>
<dbReference type="Pfam" id="PF01478">
    <property type="entry name" value="Peptidase_A24"/>
    <property type="match status" value="1"/>
</dbReference>
<dbReference type="Pfam" id="PF06750">
    <property type="entry name" value="A24_N_bact"/>
    <property type="match status" value="1"/>
</dbReference>
<reference evidence="10" key="1">
    <citation type="journal article" date="2020" name="mSystems">
        <title>Genome- and Community-Level Interaction Insights into Carbon Utilization and Element Cycling Functions of Hydrothermarchaeota in Hydrothermal Sediment.</title>
        <authorList>
            <person name="Zhou Z."/>
            <person name="Liu Y."/>
            <person name="Xu W."/>
            <person name="Pan J."/>
            <person name="Luo Z.H."/>
            <person name="Li M."/>
        </authorList>
    </citation>
    <scope>NUCLEOTIDE SEQUENCE [LARGE SCALE GENOMIC DNA]</scope>
    <source>
        <strain evidence="10">SpSt-417</strain>
    </source>
</reference>
<sequence>MNLNLFLTHSYVLGYFGLFVLGLFVGSFLNVVADRSAKGTSYLKGRSKCDDCEKELTVKDLVPLFSYMFLKGKCRYCNTKLSWYYPFSEFLTGFIFVGLAVYMRVFSVGNPDIWFSYFYLITVLCLMVTLALSDLKYRLIPNSIVYPAIAFVILMTVVAFVAWAYTSYNAMNSDPFGKYLIQVGYWRDQMYMVARSIGLTFLSAFAIALFFWFLIFVTKGKGMGGGDLKLGFLVGMFNGFPGNIAAIFIGFILGALYSLILVVLRKKSMKDTIPFGPFLILGSVVAFVFGRTLIEYYLRFF</sequence>
<keyword evidence="5 7" id="KW-1133">Transmembrane helix</keyword>
<comment type="subcellular location">
    <subcellularLocation>
        <location evidence="1">Cell membrane</location>
        <topology evidence="1">Multi-pass membrane protein</topology>
    </subcellularLocation>
</comment>
<dbReference type="PANTHER" id="PTHR30487:SF0">
    <property type="entry name" value="PREPILIN LEADER PEPTIDASE_N-METHYLTRANSFERASE-RELATED"/>
    <property type="match status" value="1"/>
</dbReference>
<dbReference type="Gene3D" id="1.20.120.1220">
    <property type="match status" value="1"/>
</dbReference>
<evidence type="ECO:0000256" key="1">
    <source>
        <dbReference type="ARBA" id="ARBA00004651"/>
    </source>
</evidence>
<feature type="domain" description="Prepilin peptidase A24 N-terminal" evidence="9">
    <location>
        <begin position="20"/>
        <end position="101"/>
    </location>
</feature>
<feature type="transmembrane region" description="Helical" evidence="7">
    <location>
        <begin position="230"/>
        <end position="263"/>
    </location>
</feature>
<evidence type="ECO:0000256" key="5">
    <source>
        <dbReference type="ARBA" id="ARBA00022989"/>
    </source>
</evidence>
<keyword evidence="3" id="KW-1003">Cell membrane</keyword>
<proteinExistence type="inferred from homology"/>
<feature type="transmembrane region" description="Helical" evidence="7">
    <location>
        <begin position="144"/>
        <end position="165"/>
    </location>
</feature>
<dbReference type="EMBL" id="DSRT01000105">
    <property type="protein sequence ID" value="HGW29668.1"/>
    <property type="molecule type" value="Genomic_DNA"/>
</dbReference>
<feature type="transmembrane region" description="Helical" evidence="7">
    <location>
        <begin position="114"/>
        <end position="132"/>
    </location>
</feature>
<dbReference type="PANTHER" id="PTHR30487">
    <property type="entry name" value="TYPE 4 PREPILIN-LIKE PROTEINS LEADER PEPTIDE-PROCESSING ENZYME"/>
    <property type="match status" value="1"/>
</dbReference>
<feature type="transmembrane region" description="Helical" evidence="7">
    <location>
        <begin position="12"/>
        <end position="33"/>
    </location>
</feature>
<evidence type="ECO:0000256" key="7">
    <source>
        <dbReference type="SAM" id="Phobius"/>
    </source>
</evidence>
<evidence type="ECO:0000256" key="3">
    <source>
        <dbReference type="ARBA" id="ARBA00022475"/>
    </source>
</evidence>
<gene>
    <name evidence="10" type="ORF">ENR63_01965</name>
</gene>
<evidence type="ECO:0000256" key="6">
    <source>
        <dbReference type="ARBA" id="ARBA00023136"/>
    </source>
</evidence>
<feature type="transmembrane region" description="Helical" evidence="7">
    <location>
        <begin position="275"/>
        <end position="294"/>
    </location>
</feature>
<dbReference type="InterPro" id="IPR050882">
    <property type="entry name" value="Prepilin_peptidase/N-MTase"/>
</dbReference>
<feature type="domain" description="Prepilin type IV endopeptidase peptidase" evidence="8">
    <location>
        <begin position="123"/>
        <end position="259"/>
    </location>
</feature>
<feature type="transmembrane region" description="Helical" evidence="7">
    <location>
        <begin position="83"/>
        <end position="102"/>
    </location>
</feature>
<comment type="similarity">
    <text evidence="2">Belongs to the peptidase A24 family.</text>
</comment>
<name>A0A7C4TKG9_UNCKA</name>
<protein>
    <submittedName>
        <fullName evidence="10">Prepilin peptidase</fullName>
    </submittedName>
</protein>
<evidence type="ECO:0000256" key="4">
    <source>
        <dbReference type="ARBA" id="ARBA00022692"/>
    </source>
</evidence>
<keyword evidence="6 7" id="KW-0472">Membrane</keyword>
<comment type="caution">
    <text evidence="10">The sequence shown here is derived from an EMBL/GenBank/DDBJ whole genome shotgun (WGS) entry which is preliminary data.</text>
</comment>
<evidence type="ECO:0000259" key="8">
    <source>
        <dbReference type="Pfam" id="PF01478"/>
    </source>
</evidence>
<organism evidence="10">
    <name type="scientific">candidate division WWE3 bacterium</name>
    <dbReference type="NCBI Taxonomy" id="2053526"/>
    <lineage>
        <taxon>Bacteria</taxon>
        <taxon>Katanobacteria</taxon>
    </lineage>
</organism>
<dbReference type="AlphaFoldDB" id="A0A7C4TKG9"/>
<dbReference type="InterPro" id="IPR000045">
    <property type="entry name" value="Prepilin_IV_endopep_pep"/>
</dbReference>
<evidence type="ECO:0000256" key="2">
    <source>
        <dbReference type="ARBA" id="ARBA00005801"/>
    </source>
</evidence>
<dbReference type="GO" id="GO:0004190">
    <property type="term" value="F:aspartic-type endopeptidase activity"/>
    <property type="evidence" value="ECO:0007669"/>
    <property type="project" value="InterPro"/>
</dbReference>
<dbReference type="InterPro" id="IPR010627">
    <property type="entry name" value="Prepilin_pept_A24_N"/>
</dbReference>
<feature type="transmembrane region" description="Helical" evidence="7">
    <location>
        <begin position="197"/>
        <end position="218"/>
    </location>
</feature>